<feature type="region of interest" description="Disordered" evidence="2">
    <location>
        <begin position="698"/>
        <end position="751"/>
    </location>
</feature>
<name>A0A2B4SVJ8_STYPI</name>
<protein>
    <submittedName>
        <fullName evidence="4">Deoxynucleoside triphosphate triphosphohydrolase SAMHD1</fullName>
    </submittedName>
</protein>
<dbReference type="InterPro" id="IPR006674">
    <property type="entry name" value="HD_domain"/>
</dbReference>
<proteinExistence type="inferred from homology"/>
<dbReference type="GO" id="GO:0006203">
    <property type="term" value="P:dGTP catabolic process"/>
    <property type="evidence" value="ECO:0007669"/>
    <property type="project" value="TreeGrafter"/>
</dbReference>
<evidence type="ECO:0000313" key="5">
    <source>
        <dbReference type="Proteomes" id="UP000225706"/>
    </source>
</evidence>
<dbReference type="InterPro" id="IPR058912">
    <property type="entry name" value="HTH_animal"/>
</dbReference>
<evidence type="ECO:0000259" key="3">
    <source>
        <dbReference type="SMART" id="SM00471"/>
    </source>
</evidence>
<dbReference type="PANTHER" id="PTHR11373">
    <property type="entry name" value="DEOXYNUCLEOSIDE TRIPHOSPHATE TRIPHOSPHOHYDROLASE"/>
    <property type="match status" value="1"/>
</dbReference>
<dbReference type="Pfam" id="PF26215">
    <property type="entry name" value="HTH_animal"/>
    <property type="match status" value="1"/>
</dbReference>
<dbReference type="InterPro" id="IPR050135">
    <property type="entry name" value="dGTPase-like"/>
</dbReference>
<organism evidence="4 5">
    <name type="scientific">Stylophora pistillata</name>
    <name type="common">Smooth cauliflower coral</name>
    <dbReference type="NCBI Taxonomy" id="50429"/>
    <lineage>
        <taxon>Eukaryota</taxon>
        <taxon>Metazoa</taxon>
        <taxon>Cnidaria</taxon>
        <taxon>Anthozoa</taxon>
        <taxon>Hexacorallia</taxon>
        <taxon>Scleractinia</taxon>
        <taxon>Astrocoeniina</taxon>
        <taxon>Pocilloporidae</taxon>
        <taxon>Stylophora</taxon>
    </lineage>
</organism>
<comment type="similarity">
    <text evidence="1">Belongs to the SAMHD1 family.</text>
</comment>
<dbReference type="FunFam" id="1.10.3210.10:FF:000015">
    <property type="entry name" value="Deoxynucleoside triphosphate triphosphohydrolase SAMHD1"/>
    <property type="match status" value="1"/>
</dbReference>
<evidence type="ECO:0000256" key="1">
    <source>
        <dbReference type="ARBA" id="ARBA00005776"/>
    </source>
</evidence>
<dbReference type="Gene3D" id="3.30.70.2760">
    <property type="match status" value="1"/>
</dbReference>
<evidence type="ECO:0000313" key="4">
    <source>
        <dbReference type="EMBL" id="PFX33356.1"/>
    </source>
</evidence>
<reference evidence="5" key="1">
    <citation type="journal article" date="2017" name="bioRxiv">
        <title>Comparative analysis of the genomes of Stylophora pistillata and Acropora digitifera provides evidence for extensive differences between species of corals.</title>
        <authorList>
            <person name="Voolstra C.R."/>
            <person name="Li Y."/>
            <person name="Liew Y.J."/>
            <person name="Baumgarten S."/>
            <person name="Zoccola D."/>
            <person name="Flot J.-F."/>
            <person name="Tambutte S."/>
            <person name="Allemand D."/>
            <person name="Aranda M."/>
        </authorList>
    </citation>
    <scope>NUCLEOTIDE SEQUENCE [LARGE SCALE GENOMIC DNA]</scope>
</reference>
<dbReference type="EMBL" id="LSMT01000013">
    <property type="protein sequence ID" value="PFX33356.1"/>
    <property type="molecule type" value="Genomic_DNA"/>
</dbReference>
<comment type="caution">
    <text evidence="4">The sequence shown here is derived from an EMBL/GenBank/DDBJ whole genome shotgun (WGS) entry which is preliminary data.</text>
</comment>
<dbReference type="AlphaFoldDB" id="A0A2B4SVJ8"/>
<gene>
    <name evidence="4" type="primary">SAMHD1</name>
    <name evidence="4" type="ORF">AWC38_SpisGene1846</name>
</gene>
<dbReference type="GO" id="GO:0008832">
    <property type="term" value="F:dGTPase activity"/>
    <property type="evidence" value="ECO:0007669"/>
    <property type="project" value="TreeGrafter"/>
</dbReference>
<evidence type="ECO:0000256" key="2">
    <source>
        <dbReference type="SAM" id="MobiDB-lite"/>
    </source>
</evidence>
<dbReference type="GO" id="GO:0005634">
    <property type="term" value="C:nucleus"/>
    <property type="evidence" value="ECO:0007669"/>
    <property type="project" value="TreeGrafter"/>
</dbReference>
<dbReference type="STRING" id="50429.A0A2B4SVJ8"/>
<feature type="domain" description="HD/PDEase" evidence="3">
    <location>
        <begin position="286"/>
        <end position="452"/>
    </location>
</feature>
<keyword evidence="4" id="KW-0378">Hydrolase</keyword>
<keyword evidence="5" id="KW-1185">Reference proteome</keyword>
<dbReference type="Proteomes" id="UP000225706">
    <property type="component" value="Unassembled WGS sequence"/>
</dbReference>
<dbReference type="OrthoDB" id="6020396at2759"/>
<dbReference type="SUPFAM" id="SSF109604">
    <property type="entry name" value="HD-domain/PDEase-like"/>
    <property type="match status" value="1"/>
</dbReference>
<sequence length="751" mass="87498">MAKGSPLGPLMANAFVRKVEKQLETENKLPTLYKRFAVDTLSAMPNPEAASEFLTTSSKNHPFVDFTMELEENSRLPFLGIGIIRNGSRLDSMINSKPTDIGLLLHYHSHIGARYKWSLLNTLLNHAFRLSSTWKFFHEERERLKEIFSRLRYPDDLVQSTIRQFIETKVSDKREAPIRIVLSFKDQKSANVVRRELADLSQKNNADISPFYTSRMIKDEIKARLMNISSRGWEGKVKELNKVFNDCIHGHIEIHPLCVKIINTPQFQRLRDIKQLGGCYYVFPGASHNRFEHSIGTCYLAGKLVEGLCKHQPNPKITPEDVLCVKIAGLCHDLGHGPFSHMFDGLFIPEARPRDDKKWKHENGSLSMFEHMMKANRLTDEFRKHGLHDVDEVFIKELIIGEPLGEPTSEEWRFKGRGKEKSFLYEIVANKRTGIDVDKFDYFARDCHGLGIKNSFDHERYMKSAKVIQCEGEKQICVRDKEDNNLYEMFHTRDSLHRRAYQHKTKNIIEIMIKEALLKADRHVLFKGKKKKFPISKCIDDMEAYIKLTDNVFYKILNSSEPKLEEARDILRRVQCRDLHRFIGKITVKPEENEKISEIEERMKKNVEKEGLQPEDFVFDVVKFNYGMGAENPMDKVRFYSKKKPNEAFPLRKDQISYMLPEKFQERHIRVYFRKNDIELRKKAERWFDQWQKKYNEKGGDAQGEQIPVISPQEGDSNASEAGASNALQESERGKKAKRRISFKESKENLT</sequence>
<dbReference type="SMART" id="SM00471">
    <property type="entry name" value="HDc"/>
    <property type="match status" value="1"/>
</dbReference>
<accession>A0A2B4SVJ8</accession>
<dbReference type="InterPro" id="IPR003607">
    <property type="entry name" value="HD/PDEase_dom"/>
</dbReference>
<dbReference type="Gene3D" id="1.10.3210.10">
    <property type="entry name" value="Hypothetical protein af1432"/>
    <property type="match status" value="1"/>
</dbReference>
<dbReference type="CDD" id="cd00077">
    <property type="entry name" value="HDc"/>
    <property type="match status" value="1"/>
</dbReference>
<dbReference type="Pfam" id="PF01966">
    <property type="entry name" value="HD"/>
    <property type="match status" value="1"/>
</dbReference>
<feature type="compositionally biased region" description="Basic and acidic residues" evidence="2">
    <location>
        <begin position="742"/>
        <end position="751"/>
    </location>
</feature>
<dbReference type="PANTHER" id="PTHR11373:SF4">
    <property type="entry name" value="DEOXYNUCLEOSIDE TRIPHOSPHATE TRIPHOSPHOHYDROLASE SAMHD1"/>
    <property type="match status" value="1"/>
</dbReference>